<dbReference type="Proteomes" id="UP000885832">
    <property type="component" value="Unassembled WGS sequence"/>
</dbReference>
<dbReference type="Gene3D" id="3.30.450.20">
    <property type="entry name" value="PAS domain"/>
    <property type="match status" value="1"/>
</dbReference>
<evidence type="ECO:0000259" key="1">
    <source>
        <dbReference type="PROSITE" id="PS50112"/>
    </source>
</evidence>
<evidence type="ECO:0000313" key="2">
    <source>
        <dbReference type="EMBL" id="HHJ80223.1"/>
    </source>
</evidence>
<dbReference type="SUPFAM" id="SSF55785">
    <property type="entry name" value="PYP-like sensor domain (PAS domain)"/>
    <property type="match status" value="1"/>
</dbReference>
<dbReference type="InterPro" id="IPR000014">
    <property type="entry name" value="PAS"/>
</dbReference>
<dbReference type="EMBL" id="DRNF01000079">
    <property type="protein sequence ID" value="HHJ80223.1"/>
    <property type="molecule type" value="Genomic_DNA"/>
</dbReference>
<dbReference type="PROSITE" id="PS50112">
    <property type="entry name" value="PAS"/>
    <property type="match status" value="1"/>
</dbReference>
<dbReference type="AlphaFoldDB" id="A0A832J7I8"/>
<feature type="domain" description="PAS" evidence="1">
    <location>
        <begin position="181"/>
        <end position="252"/>
    </location>
</feature>
<gene>
    <name evidence="2" type="ORF">ENJ65_01165</name>
</gene>
<proteinExistence type="predicted"/>
<dbReference type="InterPro" id="IPR035965">
    <property type="entry name" value="PAS-like_dom_sf"/>
</dbReference>
<dbReference type="CDD" id="cd00130">
    <property type="entry name" value="PAS"/>
    <property type="match status" value="1"/>
</dbReference>
<accession>A0A832J7I8</accession>
<name>A0A832J7I8_9GAMM</name>
<dbReference type="NCBIfam" id="TIGR00229">
    <property type="entry name" value="sensory_box"/>
    <property type="match status" value="1"/>
</dbReference>
<comment type="caution">
    <text evidence="2">The sequence shown here is derived from an EMBL/GenBank/DDBJ whole genome shotgun (WGS) entry which is preliminary data.</text>
</comment>
<protein>
    <submittedName>
        <fullName evidence="2">PAS domain S-box protein</fullName>
    </submittedName>
</protein>
<organism evidence="2">
    <name type="scientific">Candidatus Tenderia electrophaga</name>
    <dbReference type="NCBI Taxonomy" id="1748243"/>
    <lineage>
        <taxon>Bacteria</taxon>
        <taxon>Pseudomonadati</taxon>
        <taxon>Pseudomonadota</taxon>
        <taxon>Gammaproteobacteria</taxon>
        <taxon>Candidatus Tenderiales</taxon>
        <taxon>Candidatus Tenderiaceae</taxon>
        <taxon>Candidatus Tenderia</taxon>
    </lineage>
</organism>
<sequence length="254" mass="28834">MKQEQILSVLYDLALTASGETRVAPLLSRMTQRLLYHSAFSCGFFFSYSDQKENNRNSETIDAIIETALCSRQLNLTEGQTIKVPRIFSACEAKIISDKELINTIFSNNNKYNTVLILPVPGHGAFVLLSQTDQDQALPLTRIFTPVLDNFAKNLSLCKQNEEVTHALEREVEERKKAERGLAQFKKTMDMTHDCIFVIDPESLRFIYCNHGAVQQTGYSMEELLAMTPADLDPNNDIDAIRNMMNRVMNRSDI</sequence>
<reference evidence="2" key="1">
    <citation type="journal article" date="2020" name="mSystems">
        <title>Genome- and Community-Level Interaction Insights into Carbon Utilization and Element Cycling Functions of Hydrothermarchaeota in Hydrothermal Sediment.</title>
        <authorList>
            <person name="Zhou Z."/>
            <person name="Liu Y."/>
            <person name="Xu W."/>
            <person name="Pan J."/>
            <person name="Luo Z.H."/>
            <person name="Li M."/>
        </authorList>
    </citation>
    <scope>NUCLEOTIDE SEQUENCE [LARGE SCALE GENOMIC DNA]</scope>
    <source>
        <strain evidence="2">HyVt-505</strain>
    </source>
</reference>
<feature type="non-terminal residue" evidence="2">
    <location>
        <position position="254"/>
    </location>
</feature>